<feature type="compositionally biased region" description="Polar residues" evidence="1">
    <location>
        <begin position="531"/>
        <end position="543"/>
    </location>
</feature>
<evidence type="ECO:0000313" key="3">
    <source>
        <dbReference type="Proteomes" id="UP000184386"/>
    </source>
</evidence>
<dbReference type="Proteomes" id="UP000184386">
    <property type="component" value="Unassembled WGS sequence"/>
</dbReference>
<reference evidence="2 3" key="1">
    <citation type="submission" date="2016-11" db="EMBL/GenBank/DDBJ databases">
        <authorList>
            <person name="Jaros S."/>
            <person name="Januszkiewicz K."/>
            <person name="Wedrychowicz H."/>
        </authorList>
    </citation>
    <scope>NUCLEOTIDE SEQUENCE [LARGE SCALE GENOMIC DNA]</scope>
    <source>
        <strain evidence="2 3">DSM 15929</strain>
    </source>
</reference>
<evidence type="ECO:0000313" key="2">
    <source>
        <dbReference type="EMBL" id="SHK69927.1"/>
    </source>
</evidence>
<proteinExistence type="predicted"/>
<feature type="region of interest" description="Disordered" evidence="1">
    <location>
        <begin position="522"/>
        <end position="543"/>
    </location>
</feature>
<feature type="compositionally biased region" description="Basic and acidic residues" evidence="1">
    <location>
        <begin position="406"/>
        <end position="426"/>
    </location>
</feature>
<dbReference type="AlphaFoldDB" id="A0A1M6UL69"/>
<protein>
    <submittedName>
        <fullName evidence="2">Uncharacterized protein</fullName>
    </submittedName>
</protein>
<sequence length="788" mass="89411">MNEFQLLLAAEGYKDDKAWKKALTAYGVQIDTIYSAQSVDEMKDIISKYPDINAIIVSEQLKDYSISVNDLIAMGKNNNIIIIPILNRSRKGNVELLDYIKNNLYNILFESDTVMDEAGELLLMGRAGQAAMIYAGLDMGVKDDWGKLSEKEAESIQFEKPAPERRKQPIFNERSVTIGFCGSDKEFDCTITAISAANYIAMGGYKVALIEPDFSQGTIVSKLIPSLLENDIVTCAAVDYYACWNPDNDIYSADVIIFDFSSMNYEESVYLSKMKKVFICSDMADTTQSGKLQNNGSFKYSILYKEDKQGIEPLNESFEVFRECSLELKRLLKITLSSYDLDITNDADSNSVNRIKQLNTLNKSEHSWRNVWLEREAKRKNSDSNSSSLGKMLLPDHVLAQTVKTVKSEDPERTKGNKVKLADRLQKTQPSKTEPVQKITAAPKENKYVKEELAAANTFIKPDHEEKFVKENNIPAQNSNKADNTGIQEDEYYNYKVNDTSKKPYELKEDYLKESSTAAKGFLTNKADGSPSKSYTQQKNENKPSILNQWFSAENKRGFFADNAKNNDEYEYGSKNEGTDSYDDDNQEMSTFEYIEDNRNKPRKKQLINQVLCGKETIFITGLKHGCGCSHTGLSFAKYISGAYAENICICHKKGAYDMEDEGIAEYTKDTDYGSVFSNNRFIVYDCGILGELNEDQLLELKRCNIKIMVCNGDEKYLGNLSKFIRSLGNLSAEWIFAFNLVTSREKEIMIRRIMEGYKICFIPLHDSDNPSKKTSKIWDSILKRNLL</sequence>
<dbReference type="OrthoDB" id="9817672at2"/>
<feature type="region of interest" description="Disordered" evidence="1">
    <location>
        <begin position="405"/>
        <end position="437"/>
    </location>
</feature>
<name>A0A1M6UL69_9FIRM</name>
<feature type="region of interest" description="Disordered" evidence="1">
    <location>
        <begin position="566"/>
        <end position="586"/>
    </location>
</feature>
<feature type="compositionally biased region" description="Basic and acidic residues" evidence="1">
    <location>
        <begin position="566"/>
        <end position="578"/>
    </location>
</feature>
<gene>
    <name evidence="2" type="ORF">SAMN02745136_03140</name>
</gene>
<dbReference type="RefSeq" id="WP_073277581.1">
    <property type="nucleotide sequence ID" value="NZ_FRAC01000015.1"/>
</dbReference>
<accession>A0A1M6UL69</accession>
<keyword evidence="3" id="KW-1185">Reference proteome</keyword>
<organism evidence="2 3">
    <name type="scientific">Anaerocolumna jejuensis DSM 15929</name>
    <dbReference type="NCBI Taxonomy" id="1121322"/>
    <lineage>
        <taxon>Bacteria</taxon>
        <taxon>Bacillati</taxon>
        <taxon>Bacillota</taxon>
        <taxon>Clostridia</taxon>
        <taxon>Lachnospirales</taxon>
        <taxon>Lachnospiraceae</taxon>
        <taxon>Anaerocolumna</taxon>
    </lineage>
</organism>
<dbReference type="EMBL" id="FRAC01000015">
    <property type="protein sequence ID" value="SHK69927.1"/>
    <property type="molecule type" value="Genomic_DNA"/>
</dbReference>
<evidence type="ECO:0000256" key="1">
    <source>
        <dbReference type="SAM" id="MobiDB-lite"/>
    </source>
</evidence>